<keyword evidence="1" id="KW-0812">Transmembrane</keyword>
<dbReference type="AlphaFoldDB" id="A0A3A9KDY8"/>
<proteinExistence type="predicted"/>
<protein>
    <recommendedName>
        <fullName evidence="4">YwiC-like protein</fullName>
    </recommendedName>
</protein>
<evidence type="ECO:0000313" key="2">
    <source>
        <dbReference type="EMBL" id="RKL67853.1"/>
    </source>
</evidence>
<reference evidence="2 3" key="1">
    <citation type="submission" date="2017-10" db="EMBL/GenBank/DDBJ databases">
        <title>Bacillus sp. nov., a halophilic bacterium isolated from a Keqin Lake.</title>
        <authorList>
            <person name="Wang H."/>
        </authorList>
    </citation>
    <scope>NUCLEOTIDE SEQUENCE [LARGE SCALE GENOMIC DNA]</scope>
    <source>
        <strain evidence="2 3">KCTC 13187</strain>
    </source>
</reference>
<accession>A0A3A9KDY8</accession>
<dbReference type="Pfam" id="PF14256">
    <property type="entry name" value="YwiC"/>
    <property type="match status" value="1"/>
</dbReference>
<comment type="caution">
    <text evidence="2">The sequence shown here is derived from an EMBL/GenBank/DDBJ whole genome shotgun (WGS) entry which is preliminary data.</text>
</comment>
<feature type="transmembrane region" description="Helical" evidence="1">
    <location>
        <begin position="94"/>
        <end position="113"/>
    </location>
</feature>
<name>A0A3A9KDY8_9BACI</name>
<organism evidence="2 3">
    <name type="scientific">Salipaludibacillus neizhouensis</name>
    <dbReference type="NCBI Taxonomy" id="885475"/>
    <lineage>
        <taxon>Bacteria</taxon>
        <taxon>Bacillati</taxon>
        <taxon>Bacillota</taxon>
        <taxon>Bacilli</taxon>
        <taxon>Bacillales</taxon>
        <taxon>Bacillaceae</taxon>
    </lineage>
</organism>
<feature type="transmembrane region" description="Helical" evidence="1">
    <location>
        <begin position="18"/>
        <end position="36"/>
    </location>
</feature>
<feature type="transmembrane region" description="Helical" evidence="1">
    <location>
        <begin position="148"/>
        <end position="168"/>
    </location>
</feature>
<keyword evidence="1" id="KW-1133">Transmembrane helix</keyword>
<feature type="transmembrane region" description="Helical" evidence="1">
    <location>
        <begin position="70"/>
        <end position="88"/>
    </location>
</feature>
<feature type="transmembrane region" description="Helical" evidence="1">
    <location>
        <begin position="120"/>
        <end position="142"/>
    </location>
</feature>
<evidence type="ECO:0008006" key="4">
    <source>
        <dbReference type="Google" id="ProtNLM"/>
    </source>
</evidence>
<evidence type="ECO:0000313" key="3">
    <source>
        <dbReference type="Proteomes" id="UP000281498"/>
    </source>
</evidence>
<gene>
    <name evidence="2" type="ORF">CR203_04925</name>
</gene>
<keyword evidence="1" id="KW-0472">Membrane</keyword>
<feature type="transmembrane region" description="Helical" evidence="1">
    <location>
        <begin position="42"/>
        <end position="61"/>
    </location>
</feature>
<feature type="transmembrane region" description="Helical" evidence="1">
    <location>
        <begin position="228"/>
        <end position="247"/>
    </location>
</feature>
<sequence length="248" mass="28233">MLLKGECIMNWYLPKEHGAWAMLIVPYLLGVLGTSFSMWQILFFLGIFTVYCSSGPFLAYIRQPKLGAEVLPPILICGFIGAVCVLPVLIKYPFLLLIIVLATPFFTLNIYFAKKKKERLFINDLSAIIGLSTLTLMAYYIGEQSVNLTAWVLFILSVLFFTASVLHVKSLIRERKNRYFQMFNYSYHSLLLIMPLLFGFAGLSLLFVGSLLRTVFFPRKTMLKPMKIGMVEIITSILFVVLTGVVFY</sequence>
<feature type="transmembrane region" description="Helical" evidence="1">
    <location>
        <begin position="189"/>
        <end position="208"/>
    </location>
</feature>
<dbReference type="Proteomes" id="UP000281498">
    <property type="component" value="Unassembled WGS sequence"/>
</dbReference>
<dbReference type="OrthoDB" id="2380563at2"/>
<evidence type="ECO:0000256" key="1">
    <source>
        <dbReference type="SAM" id="Phobius"/>
    </source>
</evidence>
<keyword evidence="3" id="KW-1185">Reference proteome</keyword>
<dbReference type="EMBL" id="PDOE01000002">
    <property type="protein sequence ID" value="RKL67853.1"/>
    <property type="molecule type" value="Genomic_DNA"/>
</dbReference>
<dbReference type="InterPro" id="IPR025576">
    <property type="entry name" value="YwiC"/>
</dbReference>